<evidence type="ECO:0000256" key="3">
    <source>
        <dbReference type="SAM" id="MobiDB-lite"/>
    </source>
</evidence>
<comment type="similarity">
    <text evidence="1 2">Belongs to the enoyl-CoA hydratase/isomerase family.</text>
</comment>
<reference evidence="4" key="1">
    <citation type="submission" date="2023-03" db="EMBL/GenBank/DDBJ databases">
        <authorList>
            <person name="Steffen K."/>
            <person name="Cardenas P."/>
        </authorList>
    </citation>
    <scope>NUCLEOTIDE SEQUENCE</scope>
</reference>
<accession>A0AA35SJ42</accession>
<dbReference type="InterPro" id="IPR029045">
    <property type="entry name" value="ClpP/crotonase-like_dom_sf"/>
</dbReference>
<feature type="region of interest" description="Disordered" evidence="3">
    <location>
        <begin position="1"/>
        <end position="39"/>
    </location>
</feature>
<dbReference type="PANTHER" id="PTHR11941:SF171">
    <property type="entry name" value="SD19268P"/>
    <property type="match status" value="1"/>
</dbReference>
<evidence type="ECO:0000256" key="1">
    <source>
        <dbReference type="ARBA" id="ARBA00005254"/>
    </source>
</evidence>
<comment type="caution">
    <text evidence="4">The sequence shown here is derived from an EMBL/GenBank/DDBJ whole genome shotgun (WGS) entry which is preliminary data.</text>
</comment>
<evidence type="ECO:0000313" key="4">
    <source>
        <dbReference type="EMBL" id="CAI8029541.1"/>
    </source>
</evidence>
<dbReference type="PANTHER" id="PTHR11941">
    <property type="entry name" value="ENOYL-COA HYDRATASE-RELATED"/>
    <property type="match status" value="1"/>
</dbReference>
<dbReference type="AlphaFoldDB" id="A0AA35SJ42"/>
<feature type="compositionally biased region" description="Basic and acidic residues" evidence="3">
    <location>
        <begin position="11"/>
        <end position="31"/>
    </location>
</feature>
<dbReference type="Pfam" id="PF00378">
    <property type="entry name" value="ECH_1"/>
    <property type="match status" value="1"/>
</dbReference>
<gene>
    <name evidence="4" type="ORF">GBAR_LOCUS16777</name>
</gene>
<dbReference type="EMBL" id="CASHTH010002414">
    <property type="protein sequence ID" value="CAI8029541.1"/>
    <property type="molecule type" value="Genomic_DNA"/>
</dbReference>
<name>A0AA35SJ42_GEOBA</name>
<dbReference type="InterPro" id="IPR001753">
    <property type="entry name" value="Enoyl-CoA_hydra/iso"/>
</dbReference>
<dbReference type="GO" id="GO:0005739">
    <property type="term" value="C:mitochondrion"/>
    <property type="evidence" value="ECO:0007669"/>
    <property type="project" value="TreeGrafter"/>
</dbReference>
<keyword evidence="5" id="KW-1185">Reference proteome</keyword>
<organism evidence="4 5">
    <name type="scientific">Geodia barretti</name>
    <name type="common">Barrett's horny sponge</name>
    <dbReference type="NCBI Taxonomy" id="519541"/>
    <lineage>
        <taxon>Eukaryota</taxon>
        <taxon>Metazoa</taxon>
        <taxon>Porifera</taxon>
        <taxon>Demospongiae</taxon>
        <taxon>Heteroscleromorpha</taxon>
        <taxon>Tetractinellida</taxon>
        <taxon>Astrophorina</taxon>
        <taxon>Geodiidae</taxon>
        <taxon>Geodia</taxon>
    </lineage>
</organism>
<dbReference type="PROSITE" id="PS00166">
    <property type="entry name" value="ENOYL_COA_HYDRATASE"/>
    <property type="match status" value="1"/>
</dbReference>
<evidence type="ECO:0000256" key="2">
    <source>
        <dbReference type="RuleBase" id="RU003707"/>
    </source>
</evidence>
<dbReference type="GO" id="GO:0006635">
    <property type="term" value="P:fatty acid beta-oxidation"/>
    <property type="evidence" value="ECO:0007669"/>
    <property type="project" value="TreeGrafter"/>
</dbReference>
<dbReference type="InterPro" id="IPR018376">
    <property type="entry name" value="Enoyl-CoA_hyd/isom_CS"/>
</dbReference>
<protein>
    <submittedName>
        <fullName evidence="4">Methylglutaconyl-CoA hydratase, mitochondrial</fullName>
    </submittedName>
</protein>
<proteinExistence type="inferred from homology"/>
<evidence type="ECO:0000313" key="5">
    <source>
        <dbReference type="Proteomes" id="UP001174909"/>
    </source>
</evidence>
<dbReference type="SUPFAM" id="SSF52096">
    <property type="entry name" value="ClpP/crotonase"/>
    <property type="match status" value="1"/>
</dbReference>
<dbReference type="CDD" id="cd06558">
    <property type="entry name" value="crotonase-like"/>
    <property type="match status" value="1"/>
</dbReference>
<dbReference type="Gene3D" id="3.90.226.10">
    <property type="entry name" value="2-enoyl-CoA Hydratase, Chain A, domain 1"/>
    <property type="match status" value="1"/>
</dbReference>
<dbReference type="Proteomes" id="UP001174909">
    <property type="component" value="Unassembled WGS sequence"/>
</dbReference>
<dbReference type="GO" id="GO:0003824">
    <property type="term" value="F:catalytic activity"/>
    <property type="evidence" value="ECO:0007669"/>
    <property type="project" value="InterPro"/>
</dbReference>
<sequence>MLRAVNAGARGLDKTADASSDRVEASLERQRSSSGGTAEEQAPGIAVFAFNRSEVKNALSRKLVNQLAAGIQQVRHDPDVRTVILKSNAPGVFCAGADLKERKEMTDRENSRQGARKTIQDLCDLPKPVISALDGLALGGGLEIALATDIRVAADTAQMGLVETRLAIIPGGVLGR</sequence>